<dbReference type="InterPro" id="IPR052159">
    <property type="entry name" value="Competence_DNA_uptake"/>
</dbReference>
<dbReference type="PANTHER" id="PTHR30619">
    <property type="entry name" value="DNA INTERNALIZATION/COMPETENCE PROTEIN COMEC/REC2"/>
    <property type="match status" value="1"/>
</dbReference>
<sequence length="675" mass="75555">MIYIDVALTSLLVKSDDSVYIDKAKVIEVKKQTEEKQTAKVQTEAGLYYLTLANSTPRLMPGDWIDVNTEVSEITNPTVPHAFNFKQYLQSNGMKGTIYLSSTRVIHQEWSIRAYQFELVNWIKEHYPPLTATYLQSWFLGVRNDLSEDISDSYATLGIIHLFAVSGLHVGLLVGIVSYVLKRLGVIQELADLMVVMLLFCFMMISGASPSIVRAASMAILAKVNSRFKWNLSSLDIFSIVFLINFIAFPLQVYQIGFIYSYWLTFCLIICQSVIKPLSPKVTFFIIPFLAQLAILPIQISQDYSINLLSYVSNLVLIPVVTTLLIPCLLITLVIPPFSLITEKILSVFEQVILVAGKYLDLRWVIGSLNLSMVILMILLLFLAGWFVEKNSQSKKWMIVLVSTFVLLEIVRSAQPTSKVTFLDVGQGDSTIIQSPYQRCTIVVDTGGKVSFTGEVTSIFNQTLEPYLLGEGIRAIDYLILSHGDVDHIGEATSLMETFNVKHLVVPKYSESERLKDVIKLAKQLNVNILTPKTNDTLTCGNQTLTFLQPDEKQANENDQSLVLTVDISDLTVLLTGDISTEVETDILSQYPGLKLDVYKAAHHGSKTSNSLFFLEQLAPSISVVSSGKNNRYGHPSQEFLSTLSTLNIPLLNTQVDGTIQFEMKRGKTLVHRFH</sequence>
<dbReference type="CDD" id="cd07731">
    <property type="entry name" value="ComA-like_MBL-fold"/>
    <property type="match status" value="1"/>
</dbReference>
<proteinExistence type="predicted"/>
<feature type="transmembrane region" description="Helical" evidence="6">
    <location>
        <begin position="193"/>
        <end position="216"/>
    </location>
</feature>
<dbReference type="Proteomes" id="UP001058072">
    <property type="component" value="Chromosome"/>
</dbReference>
<feature type="transmembrane region" description="Helical" evidence="6">
    <location>
        <begin position="282"/>
        <end position="300"/>
    </location>
</feature>
<dbReference type="NCBIfam" id="TIGR00361">
    <property type="entry name" value="ComEC_Rec2"/>
    <property type="match status" value="1"/>
</dbReference>
<evidence type="ECO:0000256" key="3">
    <source>
        <dbReference type="ARBA" id="ARBA00022692"/>
    </source>
</evidence>
<organism evidence="8 9">
    <name type="scientific">Turicibacter bilis</name>
    <dbReference type="NCBI Taxonomy" id="2735723"/>
    <lineage>
        <taxon>Bacteria</taxon>
        <taxon>Bacillati</taxon>
        <taxon>Bacillota</taxon>
        <taxon>Erysipelotrichia</taxon>
        <taxon>Erysipelotrichales</taxon>
        <taxon>Turicibacteraceae</taxon>
        <taxon>Turicibacter</taxon>
    </lineage>
</organism>
<keyword evidence="2" id="KW-1003">Cell membrane</keyword>
<dbReference type="Pfam" id="PF03772">
    <property type="entry name" value="Competence"/>
    <property type="match status" value="1"/>
</dbReference>
<dbReference type="AlphaFoldDB" id="A0A9Q9FI07"/>
<dbReference type="SUPFAM" id="SSF56281">
    <property type="entry name" value="Metallo-hydrolase/oxidoreductase"/>
    <property type="match status" value="1"/>
</dbReference>
<feature type="transmembrane region" description="Helical" evidence="6">
    <location>
        <begin position="228"/>
        <end position="248"/>
    </location>
</feature>
<evidence type="ECO:0000259" key="7">
    <source>
        <dbReference type="SMART" id="SM00849"/>
    </source>
</evidence>
<evidence type="ECO:0000256" key="2">
    <source>
        <dbReference type="ARBA" id="ARBA00022475"/>
    </source>
</evidence>
<dbReference type="GO" id="GO:0030420">
    <property type="term" value="P:establishment of competence for transformation"/>
    <property type="evidence" value="ECO:0007669"/>
    <property type="project" value="InterPro"/>
</dbReference>
<evidence type="ECO:0000256" key="4">
    <source>
        <dbReference type="ARBA" id="ARBA00022989"/>
    </source>
</evidence>
<evidence type="ECO:0000256" key="1">
    <source>
        <dbReference type="ARBA" id="ARBA00004651"/>
    </source>
</evidence>
<dbReference type="InterPro" id="IPR025405">
    <property type="entry name" value="DUF4131"/>
</dbReference>
<dbReference type="SMART" id="SM00849">
    <property type="entry name" value="Lactamase_B"/>
    <property type="match status" value="1"/>
</dbReference>
<dbReference type="InterPro" id="IPR004477">
    <property type="entry name" value="ComEC_N"/>
</dbReference>
<feature type="transmembrane region" description="Helical" evidence="6">
    <location>
        <begin position="320"/>
        <end position="341"/>
    </location>
</feature>
<dbReference type="NCBIfam" id="TIGR00360">
    <property type="entry name" value="ComEC_N-term"/>
    <property type="match status" value="1"/>
</dbReference>
<evidence type="ECO:0000256" key="6">
    <source>
        <dbReference type="SAM" id="Phobius"/>
    </source>
</evidence>
<dbReference type="InterPro" id="IPR001279">
    <property type="entry name" value="Metallo-B-lactamas"/>
</dbReference>
<accession>A0A9Q9FI07</accession>
<dbReference type="InterPro" id="IPR004797">
    <property type="entry name" value="Competence_ComEC/Rec2"/>
</dbReference>
<protein>
    <submittedName>
        <fullName evidence="8">DNA internalization-related competence protein ComEC/Rec2</fullName>
    </submittedName>
</protein>
<dbReference type="Pfam" id="PF00753">
    <property type="entry name" value="Lactamase_B"/>
    <property type="match status" value="1"/>
</dbReference>
<dbReference type="EMBL" id="CP071250">
    <property type="protein sequence ID" value="UUF07754.1"/>
    <property type="molecule type" value="Genomic_DNA"/>
</dbReference>
<dbReference type="Gene3D" id="3.60.15.10">
    <property type="entry name" value="Ribonuclease Z/Hydroxyacylglutathione hydrolase-like"/>
    <property type="match status" value="1"/>
</dbReference>
<keyword evidence="4 6" id="KW-1133">Transmembrane helix</keyword>
<name>A0A9Q9FI07_9FIRM</name>
<evidence type="ECO:0000313" key="8">
    <source>
        <dbReference type="EMBL" id="UUF07754.1"/>
    </source>
</evidence>
<dbReference type="InterPro" id="IPR035681">
    <property type="entry name" value="ComA-like_MBL"/>
</dbReference>
<feature type="domain" description="Metallo-beta-lactamase" evidence="7">
    <location>
        <begin position="427"/>
        <end position="629"/>
    </location>
</feature>
<gene>
    <name evidence="8" type="ORF">J0J70_08990</name>
</gene>
<evidence type="ECO:0000256" key="5">
    <source>
        <dbReference type="ARBA" id="ARBA00023136"/>
    </source>
</evidence>
<dbReference type="InterPro" id="IPR036866">
    <property type="entry name" value="RibonucZ/Hydroxyglut_hydro"/>
</dbReference>
<feature type="transmembrane region" description="Helical" evidence="6">
    <location>
        <begin position="254"/>
        <end position="275"/>
    </location>
</feature>
<feature type="transmembrane region" description="Helical" evidence="6">
    <location>
        <begin position="159"/>
        <end position="181"/>
    </location>
</feature>
<dbReference type="GO" id="GO:0005886">
    <property type="term" value="C:plasma membrane"/>
    <property type="evidence" value="ECO:0007669"/>
    <property type="project" value="UniProtKB-SubCell"/>
</dbReference>
<evidence type="ECO:0000313" key="9">
    <source>
        <dbReference type="Proteomes" id="UP001058072"/>
    </source>
</evidence>
<dbReference type="PANTHER" id="PTHR30619:SF1">
    <property type="entry name" value="RECOMBINATION PROTEIN 2"/>
    <property type="match status" value="1"/>
</dbReference>
<reference evidence="8" key="1">
    <citation type="submission" date="2021-03" db="EMBL/GenBank/DDBJ databases">
        <title>Comparative Genomics and Metabolomics in the genus Turicibacter.</title>
        <authorList>
            <person name="Maki J."/>
            <person name="Looft T."/>
        </authorList>
    </citation>
    <scope>NUCLEOTIDE SEQUENCE</scope>
    <source>
        <strain evidence="8">ISU324</strain>
    </source>
</reference>
<dbReference type="Pfam" id="PF13567">
    <property type="entry name" value="DUF4131"/>
    <property type="match status" value="1"/>
</dbReference>
<keyword evidence="5 6" id="KW-0472">Membrane</keyword>
<feature type="transmembrane region" description="Helical" evidence="6">
    <location>
        <begin position="362"/>
        <end position="388"/>
    </location>
</feature>
<keyword evidence="3 6" id="KW-0812">Transmembrane</keyword>
<comment type="subcellular location">
    <subcellularLocation>
        <location evidence="1">Cell membrane</location>
        <topology evidence="1">Multi-pass membrane protein</topology>
    </subcellularLocation>
</comment>